<dbReference type="RefSeq" id="WP_125247417.1">
    <property type="nucleotide sequence ID" value="NZ_RSEB01000002.1"/>
</dbReference>
<sequence length="1104" mass="118347">MSAQAPQEDRLELPAAWAAKLLPRRGSRTGEPVAIDPDAPDLLAEQLELHAELVPQLLRMKKNRPYRDSINAFLTGAPDPRGAAAVGTLLAHAGGHTSGWWSRLETHAWVKAHGLPWTVRAAIERYALQTSGWHSDGARPPLEHLQLTPPLGYEGRAVEGDLANGVVAELRALLAAASDEEYAAVVAAAAEHRDHPAKRFAAALLLPDQADWVAEVCAEAQGLHASTATQPILLQCASDPAHLAAAGVTDLGYYELELESIAALVDSLGAASLPILAATLESPWYLSAAVQRQLIKAIALLPGDEAAAHLVARLDKPFYLDGAIEAARRHPAAVLRAVAAAAGPASPAERGRLAVVAAAAGPLDRVPADVRAPIEGLTAALRPVPDADPADLPPLLVTPPWTVKRRKAKPVVLDLEPVAEDRLVWDEEQTAHAQRLRETYEQEPRVLADWSRFAANRTSNAYDYRLAQIAAYGPDGVAERMFADWAAHAAESYPSDVEAILHRHGTAAIAPALLVAERWGCSDFVLPMFSADTARFVAGRYARRKTERAAAAAWFALHGLAAATALVPDALGADRKHRRHAETALAHLATVHGAPAVVAAAEPYGPEAARAIAAFFDGDPLEPRGVTVPKPGPWAAPAMFPQVLLEGGGRALPEDSVRHLLTVLALAAPDYPYPGLDVVAETCDRASLARFSRAVFEQWLAVGAPAKDQWALTQLAHFPEDETVWLLAARLREWPGEGQHKRAVTALGVLGAIGTEEALRAVQTTAGKSNYQGLMWEATEQVERIRKELGLTAEQLADRLVPDFGLGEEGSRVVDYGPRKFTVAFDEQLKPYVVDESGKARKSLPRPGVKDDAVVAEDAHRRFQAFRKELKSVAAEQVSRLESAMTTGRSWAVGEFRRYCVEHALTGLLARRLVWLAEHDGASTEFRIAEDGTFSDVDDDAFDLPEDAAVRLAHPALLGDRVGAWAEVLADYEILQPFDQLDRPVDAFTEAELATGVVERFTGAVVATGRVLGLAKRGWNRAWPGDGGLVPGCTYLLGSGCFLVLSVAPGISLGYAAEHPEQTVASVRFCDRETFGADPVPPTAPIDPVAAAEALGSLARLVRA</sequence>
<keyword evidence="3" id="KW-1185">Reference proteome</keyword>
<dbReference type="AlphaFoldDB" id="A0A426V1J0"/>
<organism evidence="2 3">
    <name type="scientific">Glycomyces terrestris</name>
    <dbReference type="NCBI Taxonomy" id="2493553"/>
    <lineage>
        <taxon>Bacteria</taxon>
        <taxon>Bacillati</taxon>
        <taxon>Actinomycetota</taxon>
        <taxon>Actinomycetes</taxon>
        <taxon>Glycomycetales</taxon>
        <taxon>Glycomycetaceae</taxon>
        <taxon>Glycomyces</taxon>
    </lineage>
</organism>
<dbReference type="InterPro" id="IPR025406">
    <property type="entry name" value="DUF4132"/>
</dbReference>
<proteinExistence type="predicted"/>
<comment type="caution">
    <text evidence="2">The sequence shown here is derived from an EMBL/GenBank/DDBJ whole genome shotgun (WGS) entry which is preliminary data.</text>
</comment>
<gene>
    <name evidence="2" type="ORF">EIW28_09375</name>
</gene>
<evidence type="ECO:0000313" key="2">
    <source>
        <dbReference type="EMBL" id="RRS00741.1"/>
    </source>
</evidence>
<dbReference type="OrthoDB" id="9763697at2"/>
<protein>
    <submittedName>
        <fullName evidence="2">DUF4132 domain-containing protein</fullName>
    </submittedName>
</protein>
<dbReference type="Pfam" id="PF13569">
    <property type="entry name" value="DUF4132"/>
    <property type="match status" value="1"/>
</dbReference>
<name>A0A426V1J0_9ACTN</name>
<evidence type="ECO:0000313" key="3">
    <source>
        <dbReference type="Proteomes" id="UP000277256"/>
    </source>
</evidence>
<accession>A0A426V1J0</accession>
<evidence type="ECO:0000259" key="1">
    <source>
        <dbReference type="Pfam" id="PF13569"/>
    </source>
</evidence>
<feature type="domain" description="DUF4132" evidence="1">
    <location>
        <begin position="838"/>
        <end position="1019"/>
    </location>
</feature>
<reference evidence="2 3" key="1">
    <citation type="submission" date="2018-12" db="EMBL/GenBank/DDBJ databases">
        <title>Glycomyces sp. YIM 121974 draft genome.</title>
        <authorList>
            <person name="Li Q."/>
        </authorList>
    </citation>
    <scope>NUCLEOTIDE SEQUENCE [LARGE SCALE GENOMIC DNA]</scope>
    <source>
        <strain evidence="2 3">YIM 121974</strain>
    </source>
</reference>
<dbReference type="Proteomes" id="UP000277256">
    <property type="component" value="Unassembled WGS sequence"/>
</dbReference>
<dbReference type="EMBL" id="RSEB01000002">
    <property type="protein sequence ID" value="RRS00741.1"/>
    <property type="molecule type" value="Genomic_DNA"/>
</dbReference>